<keyword evidence="1" id="KW-0472">Membrane</keyword>
<evidence type="ECO:0000313" key="2">
    <source>
        <dbReference type="EMBL" id="MCY0095110.1"/>
    </source>
</evidence>
<dbReference type="Pfam" id="PF22258">
    <property type="entry name" value="DUF6949"/>
    <property type="match status" value="1"/>
</dbReference>
<dbReference type="InterPro" id="IPR053803">
    <property type="entry name" value="DUF6949"/>
</dbReference>
<feature type="transmembrane region" description="Helical" evidence="1">
    <location>
        <begin position="20"/>
        <end position="39"/>
    </location>
</feature>
<evidence type="ECO:0000313" key="3">
    <source>
        <dbReference type="Proteomes" id="UP001081283"/>
    </source>
</evidence>
<dbReference type="EMBL" id="JAOVZQ010000001">
    <property type="protein sequence ID" value="MCY0095110.1"/>
    <property type="molecule type" value="Genomic_DNA"/>
</dbReference>
<keyword evidence="3" id="KW-1185">Reference proteome</keyword>
<name>A0ABT3YGT4_9HYPH</name>
<gene>
    <name evidence="2" type="ORF">OEG82_13900</name>
</gene>
<evidence type="ECO:0008006" key="4">
    <source>
        <dbReference type="Google" id="ProtNLM"/>
    </source>
</evidence>
<keyword evidence="1" id="KW-0812">Transmembrane</keyword>
<reference evidence="2" key="1">
    <citation type="submission" date="2022-10" db="EMBL/GenBank/DDBJ databases">
        <title>Hoeflea sp. J2-29, isolated from marine algae.</title>
        <authorList>
            <person name="Kristyanto S."/>
            <person name="Kim J.M."/>
            <person name="Jeon C.O."/>
        </authorList>
    </citation>
    <scope>NUCLEOTIDE SEQUENCE</scope>
    <source>
        <strain evidence="2">J2-29</strain>
    </source>
</reference>
<evidence type="ECO:0000256" key="1">
    <source>
        <dbReference type="SAM" id="Phobius"/>
    </source>
</evidence>
<dbReference type="Proteomes" id="UP001081283">
    <property type="component" value="Unassembled WGS sequence"/>
</dbReference>
<proteinExistence type="predicted"/>
<organism evidence="2 3">
    <name type="scientific">Hoeflea ulvae</name>
    <dbReference type="NCBI Taxonomy" id="2983764"/>
    <lineage>
        <taxon>Bacteria</taxon>
        <taxon>Pseudomonadati</taxon>
        <taxon>Pseudomonadota</taxon>
        <taxon>Alphaproteobacteria</taxon>
        <taxon>Hyphomicrobiales</taxon>
        <taxon>Rhizobiaceae</taxon>
        <taxon>Hoeflea</taxon>
    </lineage>
</organism>
<comment type="caution">
    <text evidence="2">The sequence shown here is derived from an EMBL/GenBank/DDBJ whole genome shotgun (WGS) entry which is preliminary data.</text>
</comment>
<protein>
    <recommendedName>
        <fullName evidence="4">Sensor histidine kinase</fullName>
    </recommendedName>
</protein>
<sequence length="82" mass="8787">MPDGANPLKAWPPDIRCEIGLELALAALIGPRLLIVNGFRSWRRGLVTMPLYTVLALVAGGWSMCSGVVVLQLAFASGYFLA</sequence>
<accession>A0ABT3YGT4</accession>
<dbReference type="RefSeq" id="WP_267613007.1">
    <property type="nucleotide sequence ID" value="NZ_JAOVZQ010000001.1"/>
</dbReference>
<keyword evidence="1" id="KW-1133">Transmembrane helix</keyword>
<feature type="transmembrane region" description="Helical" evidence="1">
    <location>
        <begin position="51"/>
        <end position="75"/>
    </location>
</feature>